<dbReference type="InterPro" id="IPR043472">
    <property type="entry name" value="Macro_dom-like"/>
</dbReference>
<dbReference type="Proteomes" id="UP000318102">
    <property type="component" value="Unassembled WGS sequence"/>
</dbReference>
<evidence type="ECO:0000313" key="3">
    <source>
        <dbReference type="Proteomes" id="UP000318102"/>
    </source>
</evidence>
<keyword evidence="3" id="KW-1185">Reference proteome</keyword>
<organism evidence="2 3">
    <name type="scientific">Paenibacillus agilis</name>
    <dbReference type="NCBI Taxonomy" id="3020863"/>
    <lineage>
        <taxon>Bacteria</taxon>
        <taxon>Bacillati</taxon>
        <taxon>Bacillota</taxon>
        <taxon>Bacilli</taxon>
        <taxon>Bacillales</taxon>
        <taxon>Paenibacillaceae</taxon>
        <taxon>Paenibacillus</taxon>
    </lineage>
</organism>
<evidence type="ECO:0000259" key="1">
    <source>
        <dbReference type="Pfam" id="PF10021"/>
    </source>
</evidence>
<feature type="domain" description="Microbial-type PARG catalytic" evidence="1">
    <location>
        <begin position="7"/>
        <end position="156"/>
    </location>
</feature>
<dbReference type="AlphaFoldDB" id="A0A559IZA1"/>
<comment type="caution">
    <text evidence="2">The sequence shown here is derived from an EMBL/GenBank/DDBJ whole genome shotgun (WGS) entry which is preliminary data.</text>
</comment>
<sequence length="285" mass="31925">MSRKQIAQDTLRYMEQGYYAINGQKIEFSNLQKYSEDNSILITPERGVELVRGCEPPAEGKRAEQRVTREATVKTILDFANRGASGVGLLNFASAKNPGGGFLNGAMAQEESLAASSGLYRTQLRNEEYYLANRACNTMMYTDYAIYSPNVVFFRDERFVLLEQPVIASVLTLPAVNYGQVLLKGEDSNEAKRVMKDRMRLALAIFADRGDKYLILGAYGCGVFRNHPVEVAGWWKELLEDDGYSKLFDEIVFAVLDNTKGGACIRAFEDAFGRVSFSRASCYRI</sequence>
<dbReference type="PIRSF" id="PIRSF014899">
    <property type="entry name" value="UCP014899"/>
    <property type="match status" value="1"/>
</dbReference>
<dbReference type="Gene3D" id="3.40.220.10">
    <property type="entry name" value="Leucine Aminopeptidase, subunit E, domain 1"/>
    <property type="match status" value="1"/>
</dbReference>
<dbReference type="PANTHER" id="PTHR35596:SF1">
    <property type="entry name" value="MICROBIAL-TYPE PARG CATALYTIC DOMAIN-CONTAINING PROTEIN"/>
    <property type="match status" value="1"/>
</dbReference>
<reference evidence="2 3" key="1">
    <citation type="submission" date="2019-07" db="EMBL/GenBank/DDBJ databases">
        <authorList>
            <person name="Kim J."/>
        </authorList>
    </citation>
    <scope>NUCLEOTIDE SEQUENCE [LARGE SCALE GENOMIC DNA]</scope>
    <source>
        <strain evidence="2 3">N4</strain>
    </source>
</reference>
<name>A0A559IZA1_9BACL</name>
<gene>
    <name evidence="2" type="ORF">FPZ44_07705</name>
</gene>
<dbReference type="PANTHER" id="PTHR35596">
    <property type="entry name" value="DUF2263 DOMAIN-CONTAINING PROTEIN"/>
    <property type="match status" value="1"/>
</dbReference>
<accession>A0A559IZA1</accession>
<dbReference type="Pfam" id="PF10021">
    <property type="entry name" value="PARG_cat_microb"/>
    <property type="match status" value="1"/>
</dbReference>
<dbReference type="NCBIfam" id="TIGR02452">
    <property type="entry name" value="TIGR02452 family protein"/>
    <property type="match status" value="1"/>
</dbReference>
<protein>
    <submittedName>
        <fullName evidence="2">TIGR02452 family protein</fullName>
    </submittedName>
</protein>
<proteinExistence type="predicted"/>
<dbReference type="OrthoDB" id="9806181at2"/>
<dbReference type="RefSeq" id="WP_144988942.1">
    <property type="nucleotide sequence ID" value="NZ_VNJK01000001.1"/>
</dbReference>
<dbReference type="EMBL" id="VNJK01000001">
    <property type="protein sequence ID" value="TVX92951.1"/>
    <property type="molecule type" value="Genomic_DNA"/>
</dbReference>
<dbReference type="InterPro" id="IPR019261">
    <property type="entry name" value="PARG_cat_microbial"/>
</dbReference>
<dbReference type="InterPro" id="IPR012664">
    <property type="entry name" value="CHP02452"/>
</dbReference>
<evidence type="ECO:0000313" key="2">
    <source>
        <dbReference type="EMBL" id="TVX92951.1"/>
    </source>
</evidence>